<gene>
    <name evidence="1" type="ORF">SAMN05421740_11012</name>
</gene>
<reference evidence="2" key="1">
    <citation type="submission" date="2016-10" db="EMBL/GenBank/DDBJ databases">
        <authorList>
            <person name="Varghese N."/>
            <person name="Submissions S."/>
        </authorList>
    </citation>
    <scope>NUCLEOTIDE SEQUENCE [LARGE SCALE GENOMIC DNA]</scope>
    <source>
        <strain evidence="2">Jip14</strain>
    </source>
</reference>
<dbReference type="STRING" id="332977.SAMN05421740_11012"/>
<dbReference type="Gene3D" id="3.40.50.300">
    <property type="entry name" value="P-loop containing nucleotide triphosphate hydrolases"/>
    <property type="match status" value="1"/>
</dbReference>
<dbReference type="AlphaFoldDB" id="A0A1H7T169"/>
<dbReference type="PANTHER" id="PTHR11669">
    <property type="entry name" value="REPLICATION FACTOR C / DNA POLYMERASE III GAMMA-TAU SUBUNIT"/>
    <property type="match status" value="1"/>
</dbReference>
<dbReference type="Pfam" id="PF13177">
    <property type="entry name" value="DNA_pol3_delta2"/>
    <property type="match status" value="1"/>
</dbReference>
<proteinExistence type="predicted"/>
<organism evidence="1 2">
    <name type="scientific">Parapedobacter koreensis</name>
    <dbReference type="NCBI Taxonomy" id="332977"/>
    <lineage>
        <taxon>Bacteria</taxon>
        <taxon>Pseudomonadati</taxon>
        <taxon>Bacteroidota</taxon>
        <taxon>Sphingobacteriia</taxon>
        <taxon>Sphingobacteriales</taxon>
        <taxon>Sphingobacteriaceae</taxon>
        <taxon>Parapedobacter</taxon>
    </lineage>
</organism>
<protein>
    <submittedName>
        <fullName evidence="1">DNA polymerase-3 subunit delta</fullName>
    </submittedName>
</protein>
<accession>A0A1H7T169</accession>
<dbReference type="Proteomes" id="UP000198916">
    <property type="component" value="Unassembled WGS sequence"/>
</dbReference>
<dbReference type="RefSeq" id="WP_090608195.1">
    <property type="nucleotide sequence ID" value="NZ_FNZR01000010.1"/>
</dbReference>
<dbReference type="InterPro" id="IPR050238">
    <property type="entry name" value="DNA_Rep/Repair_Clamp_Loader"/>
</dbReference>
<name>A0A1H7T169_9SPHI</name>
<sequence length="387" mass="44372">MLFNEIIGQAAIKRSLINTVKENRVSHAQLFLGPEGSGSLALAVAYAQYINCENKQPDDSCGECASCRKYNKLIHPDLHFSYPFFAKHKEDTAATYAEEWRKAFLDNPYLGLDHWRSQLDAENKQANINIAEAHHIIKKLSLKAYEAEYKVLIMWLPEYLDTQGNALLKLIEEPPAKTLFLLVAEQQDKILNTIISRTQLVKISRLTDADIRAYLVDGKQLNTHQADEIAFISNGNVQQALNLLGEDTTGHFDLMIRWLRYCVTDAGQSLIKTCEEELSKLGRENQKSFLLYAINMMRQVVLLKEGMHQLVHLPGSELDFAQKFSKHYQLTQIEQAIGLFEEAYYHIERNANPKILFLDLSLQLVLIYKYQTFRQLADSTYSDNYGM</sequence>
<dbReference type="PANTHER" id="PTHR11669:SF8">
    <property type="entry name" value="DNA POLYMERASE III SUBUNIT DELTA"/>
    <property type="match status" value="1"/>
</dbReference>
<dbReference type="OrthoDB" id="9811073at2"/>
<keyword evidence="2" id="KW-1185">Reference proteome</keyword>
<dbReference type="InterPro" id="IPR027417">
    <property type="entry name" value="P-loop_NTPase"/>
</dbReference>
<evidence type="ECO:0000313" key="1">
    <source>
        <dbReference type="EMBL" id="SEL78249.1"/>
    </source>
</evidence>
<evidence type="ECO:0000313" key="2">
    <source>
        <dbReference type="Proteomes" id="UP000198916"/>
    </source>
</evidence>
<dbReference type="SUPFAM" id="SSF52540">
    <property type="entry name" value="P-loop containing nucleoside triphosphate hydrolases"/>
    <property type="match status" value="1"/>
</dbReference>
<dbReference type="GO" id="GO:0006261">
    <property type="term" value="P:DNA-templated DNA replication"/>
    <property type="evidence" value="ECO:0007669"/>
    <property type="project" value="TreeGrafter"/>
</dbReference>
<dbReference type="EMBL" id="FNZR01000010">
    <property type="protein sequence ID" value="SEL78249.1"/>
    <property type="molecule type" value="Genomic_DNA"/>
</dbReference>